<evidence type="ECO:0000313" key="2">
    <source>
        <dbReference type="EMBL" id="PCG09137.1"/>
    </source>
</evidence>
<dbReference type="Pfam" id="PF06835">
    <property type="entry name" value="LptC"/>
    <property type="match status" value="1"/>
</dbReference>
<gene>
    <name evidence="2" type="primary">lptC</name>
    <name evidence="2" type="ORF">COA17_09625</name>
</gene>
<dbReference type="NCBIfam" id="TIGR04409">
    <property type="entry name" value="LptC_YrbK"/>
    <property type="match status" value="1"/>
</dbReference>
<evidence type="ECO:0000313" key="3">
    <source>
        <dbReference type="Proteomes" id="UP000218784"/>
    </source>
</evidence>
<dbReference type="EMBL" id="NWVD01000003">
    <property type="protein sequence ID" value="PCG09137.1"/>
    <property type="molecule type" value="Genomic_DNA"/>
</dbReference>
<keyword evidence="1" id="KW-0812">Transmembrane</keyword>
<reference evidence="2 3" key="1">
    <citation type="submission" date="2017-09" db="EMBL/GenBank/DDBJ databases">
        <title>Sphingomonas ginsenosidimutans KACC 14949, whole genome shotgun sequence.</title>
        <authorList>
            <person name="Feng G."/>
            <person name="Zhu H."/>
        </authorList>
    </citation>
    <scope>NUCLEOTIDE SEQUENCE [LARGE SCALE GENOMIC DNA]</scope>
    <source>
        <strain evidence="2 3">KACC 14949</strain>
    </source>
</reference>
<organism evidence="2 3">
    <name type="scientific">Sphingomonas ginsenosidimutans</name>
    <dbReference type="NCBI Taxonomy" id="862134"/>
    <lineage>
        <taxon>Bacteria</taxon>
        <taxon>Pseudomonadati</taxon>
        <taxon>Pseudomonadota</taxon>
        <taxon>Alphaproteobacteria</taxon>
        <taxon>Sphingomonadales</taxon>
        <taxon>Sphingomonadaceae</taxon>
        <taxon>Sphingomonas</taxon>
    </lineage>
</organism>
<protein>
    <submittedName>
        <fullName evidence="2">LPS export ABC transporter periplasmic protein LptC</fullName>
    </submittedName>
</protein>
<proteinExistence type="predicted"/>
<evidence type="ECO:0000256" key="1">
    <source>
        <dbReference type="SAM" id="Phobius"/>
    </source>
</evidence>
<name>A0A2A4HZP0_9SPHN</name>
<dbReference type="Proteomes" id="UP000218784">
    <property type="component" value="Unassembled WGS sequence"/>
</dbReference>
<accession>A0A2A4HZP0</accession>
<sequence>MSDVAARSRSARQRWALPGGRHDHVIATANWLLPVSIGVLAAFLVLAPLTMGGESSFVLDKNKVEVAKERMKIEAARYRGTDGKGQPFELDAGSAVQKSSAEPIVRIQDLAAAIRLSDGPATVKAPSGRYDMDTEQVKVDGPIAVRGPNNYALDTQDAVVDLKTRQLQSTGAVTGTVRQGTFSANSMRADLESRTVRLDGNARLRIDPRATK</sequence>
<dbReference type="AlphaFoldDB" id="A0A2A4HZP0"/>
<dbReference type="GO" id="GO:0015221">
    <property type="term" value="F:lipopolysaccharide transmembrane transporter activity"/>
    <property type="evidence" value="ECO:0007669"/>
    <property type="project" value="InterPro"/>
</dbReference>
<dbReference type="GO" id="GO:0005886">
    <property type="term" value="C:plasma membrane"/>
    <property type="evidence" value="ECO:0007669"/>
    <property type="project" value="InterPro"/>
</dbReference>
<dbReference type="Gene3D" id="2.60.450.10">
    <property type="entry name" value="Lipopolysaccharide (LPS) transport protein A like domain"/>
    <property type="match status" value="1"/>
</dbReference>
<dbReference type="InterPro" id="IPR026265">
    <property type="entry name" value="LptC"/>
</dbReference>
<dbReference type="InterPro" id="IPR010664">
    <property type="entry name" value="LipoPS_assembly_LptC-rel"/>
</dbReference>
<keyword evidence="3" id="KW-1185">Reference proteome</keyword>
<dbReference type="RefSeq" id="WP_066489198.1">
    <property type="nucleotide sequence ID" value="NZ_JAIEOT010000097.1"/>
</dbReference>
<feature type="transmembrane region" description="Helical" evidence="1">
    <location>
        <begin position="31"/>
        <end position="51"/>
    </location>
</feature>
<keyword evidence="1" id="KW-1133">Transmembrane helix</keyword>
<comment type="caution">
    <text evidence="2">The sequence shown here is derived from an EMBL/GenBank/DDBJ whole genome shotgun (WGS) entry which is preliminary data.</text>
</comment>
<keyword evidence="1" id="KW-0472">Membrane</keyword>